<dbReference type="PANTHER" id="PTHR43820:SF4">
    <property type="entry name" value="HIGH-AFFINITY BRANCHED-CHAIN AMINO ACID TRANSPORT ATP-BINDING PROTEIN LIVF"/>
    <property type="match status" value="1"/>
</dbReference>
<keyword evidence="3" id="KW-0547">Nucleotide-binding</keyword>
<dbReference type="Pfam" id="PF00005">
    <property type="entry name" value="ABC_tran"/>
    <property type="match status" value="1"/>
</dbReference>
<comment type="similarity">
    <text evidence="1">Belongs to the ABC transporter superfamily.</text>
</comment>
<dbReference type="GO" id="GO:0005524">
    <property type="term" value="F:ATP binding"/>
    <property type="evidence" value="ECO:0007669"/>
    <property type="project" value="UniProtKB-KW"/>
</dbReference>
<dbReference type="PANTHER" id="PTHR43820">
    <property type="entry name" value="HIGH-AFFINITY BRANCHED-CHAIN AMINO ACID TRANSPORT ATP-BINDING PROTEIN LIVF"/>
    <property type="match status" value="1"/>
</dbReference>
<dbReference type="AlphaFoldDB" id="A0A810Q8C8"/>
<feature type="domain" description="AAA+ ATPase" evidence="6">
    <location>
        <begin position="26"/>
        <end position="217"/>
    </location>
</feature>
<dbReference type="InterPro" id="IPR027417">
    <property type="entry name" value="P-loop_NTPase"/>
</dbReference>
<dbReference type="RefSeq" id="WP_213543185.1">
    <property type="nucleotide sequence ID" value="NZ_AP023420.1"/>
</dbReference>
<dbReference type="GO" id="GO:0015807">
    <property type="term" value="P:L-amino acid transport"/>
    <property type="evidence" value="ECO:0007669"/>
    <property type="project" value="TreeGrafter"/>
</dbReference>
<evidence type="ECO:0000256" key="4">
    <source>
        <dbReference type="ARBA" id="ARBA00022840"/>
    </source>
</evidence>
<dbReference type="GO" id="GO:0015658">
    <property type="term" value="F:branched-chain amino acid transmembrane transporter activity"/>
    <property type="evidence" value="ECO:0007669"/>
    <property type="project" value="TreeGrafter"/>
</dbReference>
<dbReference type="InterPro" id="IPR017871">
    <property type="entry name" value="ABC_transporter-like_CS"/>
</dbReference>
<evidence type="ECO:0000313" key="7">
    <source>
        <dbReference type="EMBL" id="BCK84518.1"/>
    </source>
</evidence>
<evidence type="ECO:0000259" key="6">
    <source>
        <dbReference type="SMART" id="SM00382"/>
    </source>
</evidence>
<reference evidence="7" key="1">
    <citation type="submission" date="2020-09" db="EMBL/GenBank/DDBJ databases">
        <title>New species isolated from human feces.</title>
        <authorList>
            <person name="Kitahara M."/>
            <person name="Shigeno Y."/>
            <person name="Shime M."/>
            <person name="Matsumoto Y."/>
            <person name="Nakamura S."/>
            <person name="Motooka D."/>
            <person name="Fukuoka S."/>
            <person name="Nishikawa H."/>
            <person name="Benno Y."/>
        </authorList>
    </citation>
    <scope>NUCLEOTIDE SEQUENCE</scope>
    <source>
        <strain evidence="7">MM59</strain>
    </source>
</reference>
<dbReference type="SUPFAM" id="SSF52540">
    <property type="entry name" value="P-loop containing nucleoside triphosphate hydrolases"/>
    <property type="match status" value="1"/>
</dbReference>
<evidence type="ECO:0000256" key="5">
    <source>
        <dbReference type="ARBA" id="ARBA00022970"/>
    </source>
</evidence>
<gene>
    <name evidence="7" type="ORF">MM59RIKEN_18370</name>
</gene>
<proteinExistence type="inferred from homology"/>
<keyword evidence="2" id="KW-0813">Transport</keyword>
<evidence type="ECO:0000256" key="3">
    <source>
        <dbReference type="ARBA" id="ARBA00022741"/>
    </source>
</evidence>
<keyword evidence="4 7" id="KW-0067">ATP-binding</keyword>
<dbReference type="InterPro" id="IPR003593">
    <property type="entry name" value="AAA+_ATPase"/>
</dbReference>
<accession>A0A810Q8C8</accession>
<dbReference type="InterPro" id="IPR052156">
    <property type="entry name" value="BCAA_Transport_ATP-bd_LivF"/>
</dbReference>
<evidence type="ECO:0000313" key="8">
    <source>
        <dbReference type="Proteomes" id="UP000679848"/>
    </source>
</evidence>
<dbReference type="SMART" id="SM00382">
    <property type="entry name" value="AAA"/>
    <property type="match status" value="1"/>
</dbReference>
<name>A0A810Q8C8_9FIRM</name>
<keyword evidence="8" id="KW-1185">Reference proteome</keyword>
<dbReference type="Proteomes" id="UP000679848">
    <property type="component" value="Chromosome"/>
</dbReference>
<dbReference type="GO" id="GO:0016887">
    <property type="term" value="F:ATP hydrolysis activity"/>
    <property type="evidence" value="ECO:0007669"/>
    <property type="project" value="InterPro"/>
</dbReference>
<evidence type="ECO:0000256" key="1">
    <source>
        <dbReference type="ARBA" id="ARBA00005417"/>
    </source>
</evidence>
<protein>
    <submittedName>
        <fullName evidence="7">ABC transporter ATP-binding protein</fullName>
    </submittedName>
</protein>
<dbReference type="InterPro" id="IPR003439">
    <property type="entry name" value="ABC_transporter-like_ATP-bd"/>
</dbReference>
<keyword evidence="5" id="KW-0029">Amino-acid transport</keyword>
<dbReference type="PROSITE" id="PS00211">
    <property type="entry name" value="ABC_TRANSPORTER_1"/>
    <property type="match status" value="1"/>
</dbReference>
<evidence type="ECO:0000256" key="2">
    <source>
        <dbReference type="ARBA" id="ARBA00022448"/>
    </source>
</evidence>
<dbReference type="EMBL" id="AP023420">
    <property type="protein sequence ID" value="BCK84518.1"/>
    <property type="molecule type" value="Genomic_DNA"/>
</dbReference>
<dbReference type="CDD" id="cd03224">
    <property type="entry name" value="ABC_TM1139_LivF_branched"/>
    <property type="match status" value="1"/>
</dbReference>
<organism evidence="7 8">
    <name type="scientific">Pusillibacter faecalis</name>
    <dbReference type="NCBI Taxonomy" id="2714358"/>
    <lineage>
        <taxon>Bacteria</taxon>
        <taxon>Bacillati</taxon>
        <taxon>Bacillota</taxon>
        <taxon>Clostridia</taxon>
        <taxon>Eubacteriales</taxon>
        <taxon>Oscillospiraceae</taxon>
        <taxon>Pusillibacter</taxon>
    </lineage>
</organism>
<sequence>MLKLENVCAGYGKLDVLWDVSCEVHDGEFVAIVGPNGAGKTTTMRAISGLVRPKSGAIIFNGEHLEGESMKRIHDLGVSFITDDGNLFSGMSVKENLLMGALNIRNKNKVKQLMDKVIGLFPRLGERLNQQAGLMSGGERKMLGIARGLMSEPKLMLVDEPSLGLAPAVVMDVFRTLKGLTKEGVHILLVEQNVNTTLKIVDRAYILEKGVINGQGTSAELLNSDYVQKMYLGIE</sequence>
<dbReference type="KEGG" id="pfaa:MM59RIKEN_18370"/>
<dbReference type="Gene3D" id="3.40.50.300">
    <property type="entry name" value="P-loop containing nucleotide triphosphate hydrolases"/>
    <property type="match status" value="1"/>
</dbReference>